<dbReference type="InterPro" id="IPR002362">
    <property type="entry name" value="LHB-1/5"/>
</dbReference>
<reference evidence="18" key="1">
    <citation type="submission" date="2006-12" db="EMBL/GenBank/DDBJ databases">
        <title>Complete sequence of Halorhodospira halophila SL1.</title>
        <authorList>
            <consortium name="US DOE Joint Genome Institute"/>
            <person name="Copeland A."/>
            <person name="Lucas S."/>
            <person name="Lapidus A."/>
            <person name="Barry K."/>
            <person name="Detter J.C."/>
            <person name="Glavina del Rio T."/>
            <person name="Hammon N."/>
            <person name="Israni S."/>
            <person name="Dalin E."/>
            <person name="Tice H."/>
            <person name="Pitluck S."/>
            <person name="Saunders E."/>
            <person name="Brettin T."/>
            <person name="Bruce D."/>
            <person name="Han C."/>
            <person name="Tapia R."/>
            <person name="Schmutz J."/>
            <person name="Larimer F."/>
            <person name="Land M."/>
            <person name="Hauser L."/>
            <person name="Kyrpides N."/>
            <person name="Mikhailova N."/>
            <person name="Hoff W."/>
            <person name="Richardson P."/>
        </authorList>
    </citation>
    <scope>NUCLEOTIDE SEQUENCE [LARGE SCALE GENOMIC DNA]</scope>
    <source>
        <strain evidence="18">DSM 244 / SL1</strain>
    </source>
</reference>
<keyword evidence="18" id="KW-1185">Reference proteome</keyword>
<dbReference type="EMDB" id="EMD-39835"/>
<feature type="transmembrane region" description="Helical" evidence="15">
    <location>
        <begin position="20"/>
        <end position="41"/>
    </location>
</feature>
<dbReference type="InterPro" id="IPR023624">
    <property type="entry name" value="Antenna_beta_dom_sf"/>
</dbReference>
<dbReference type="GO" id="GO:0019684">
    <property type="term" value="P:photosynthesis, light reaction"/>
    <property type="evidence" value="ECO:0007669"/>
    <property type="project" value="InterPro"/>
</dbReference>
<evidence type="ECO:0000256" key="13">
    <source>
        <dbReference type="ARBA" id="ARBA00023136"/>
    </source>
</evidence>
<evidence type="ECO:0000256" key="8">
    <source>
        <dbReference type="ARBA" id="ARBA00022723"/>
    </source>
</evidence>
<evidence type="ECO:0000256" key="3">
    <source>
        <dbReference type="ARBA" id="ARBA00011052"/>
    </source>
</evidence>
<dbReference type="SUPFAM" id="SSF56918">
    <property type="entry name" value="Light-harvesting complex subunits"/>
    <property type="match status" value="1"/>
</dbReference>
<dbReference type="GO" id="GO:0046872">
    <property type="term" value="F:metal ion binding"/>
    <property type="evidence" value="ECO:0007669"/>
    <property type="project" value="UniProtKB-KW"/>
</dbReference>
<dbReference type="InterPro" id="IPR035889">
    <property type="entry name" value="Light-harvesting_complex"/>
</dbReference>
<evidence type="ECO:0000256" key="4">
    <source>
        <dbReference type="ARBA" id="ARBA00022475"/>
    </source>
</evidence>
<evidence type="ECO:0007829" key="19">
    <source>
        <dbReference type="PDB" id="8Z81"/>
    </source>
</evidence>
<dbReference type="OrthoDB" id="5739887at2"/>
<dbReference type="KEGG" id="hha:Hhal_1607"/>
<evidence type="ECO:0000256" key="5">
    <source>
        <dbReference type="ARBA" id="ARBA00022494"/>
    </source>
</evidence>
<dbReference type="NCBIfam" id="NF040862">
    <property type="entry name" value="pufB_517_ASD"/>
    <property type="match status" value="1"/>
</dbReference>
<evidence type="ECO:0000256" key="12">
    <source>
        <dbReference type="ARBA" id="ARBA00022991"/>
    </source>
</evidence>
<evidence type="ECO:0000256" key="9">
    <source>
        <dbReference type="ARBA" id="ARBA00022842"/>
    </source>
</evidence>
<evidence type="ECO:0000256" key="14">
    <source>
        <dbReference type="ARBA" id="ARBA00023243"/>
    </source>
</evidence>
<evidence type="ECO:0000256" key="6">
    <source>
        <dbReference type="ARBA" id="ARBA00022549"/>
    </source>
</evidence>
<dbReference type="PDB" id="8Z83">
    <property type="method" value="EM"/>
    <property type="resolution" value="2.60 A"/>
    <property type="chains" value="0/2/6/E/J/P/T/X=1-74"/>
</dbReference>
<dbReference type="PRINTS" id="PR00674">
    <property type="entry name" value="LIGHTHARVSTB"/>
</dbReference>
<feature type="domain" description="Antenna complex alpha/beta subunit" evidence="16">
    <location>
        <begin position="10"/>
        <end position="45"/>
    </location>
</feature>
<dbReference type="PROSITE" id="PS00969">
    <property type="entry name" value="ANTENNA_COMP_BETA"/>
    <property type="match status" value="1"/>
</dbReference>
<dbReference type="RefSeq" id="WP_011814393.1">
    <property type="nucleotide sequence ID" value="NC_008789.1"/>
</dbReference>
<keyword evidence="7 15" id="KW-0812">Transmembrane</keyword>
<sequence>MADEMRNVSDEEAKEFHAMFSQAFTVYVGVAVVAHILAWAWRPWIPGDEGFGAALIEGANAVTAAVQSIAPIAA</sequence>
<name>A1WXF9_HALHL</name>
<dbReference type="GO" id="GO:0005886">
    <property type="term" value="C:plasma membrane"/>
    <property type="evidence" value="ECO:0007669"/>
    <property type="project" value="UniProtKB-SubCell"/>
</dbReference>
<dbReference type="EMDB" id="EMD-39837"/>
<keyword evidence="13 15" id="KW-0472">Membrane</keyword>
<dbReference type="SMR" id="A1WXF9"/>
<evidence type="ECO:0000256" key="2">
    <source>
        <dbReference type="ARBA" id="ARBA00004249"/>
    </source>
</evidence>
<dbReference type="EMBL" id="CP000544">
    <property type="protein sequence ID" value="ABM62371.1"/>
    <property type="molecule type" value="Genomic_DNA"/>
</dbReference>
<dbReference type="AlphaFoldDB" id="A1WXF9"/>
<evidence type="ECO:0007829" key="21">
    <source>
        <dbReference type="PDB" id="8Z83"/>
    </source>
</evidence>
<evidence type="ECO:0000256" key="1">
    <source>
        <dbReference type="ARBA" id="ARBA00002455"/>
    </source>
</evidence>
<keyword evidence="6" id="KW-0042">Antenna complex</keyword>
<gene>
    <name evidence="17" type="ordered locus">Hhal_1607</name>
</gene>
<dbReference type="InterPro" id="IPR000066">
    <property type="entry name" value="Antenna_a/b"/>
</dbReference>
<keyword evidence="4" id="KW-1003">Cell membrane</keyword>
<dbReference type="GO" id="GO:0042314">
    <property type="term" value="F:bacteriochlorophyll binding"/>
    <property type="evidence" value="ECO:0007669"/>
    <property type="project" value="UniProtKB-KW"/>
</dbReference>
<keyword evidence="9" id="KW-0460">Magnesium</keyword>
<keyword evidence="19 20" id="KW-0002">3D-structure</keyword>
<protein>
    <submittedName>
        <fullName evidence="17">Antenna complex, alpha/beta subunit</fullName>
    </submittedName>
</protein>
<reference evidence="19" key="4">
    <citation type="journal article" date="2025" name="Nat. Commun.">
        <title>A distinct double-ring LH1-LH2 photocomplex from an extremophilic phototroph.</title>
        <authorList>
            <person name="Tani K."/>
            <person name="Nagashima K.V.P."/>
            <person name="Kojima R."/>
            <person name="Kondo M."/>
            <person name="Kanno R."/>
            <person name="Satoh I."/>
            <person name="Kawakami M."/>
            <person name="Hiwatashi N."/>
            <person name="Nakata K."/>
            <person name="Nagashima S."/>
            <person name="Inoue K."/>
            <person name="Isawa Y."/>
            <person name="Morishita R."/>
            <person name="Takaichi S."/>
            <person name="Purba E.R."/>
            <person name="Hall M."/>
            <person name="Yu L.J."/>
            <person name="Madigan M.T."/>
            <person name="Mizoguchi A."/>
            <person name="Humbel B.M."/>
            <person name="Kimura Y."/>
            <person name="Nagasawa Y."/>
            <person name="Dewa T."/>
            <person name="Wang-Otomo Z.Y."/>
        </authorList>
    </citation>
    <scope>STRUCTURE BY ELECTRON MICROSCOPY (2.20 ANGSTROMS) IN COMPLEX WITH BACTERIOCHLOROPHYLL A</scope>
</reference>
<comment type="subcellular location">
    <subcellularLocation>
        <location evidence="2">Cell inner membrane</location>
        <topology evidence="2">Single-pass type II membrane protein</topology>
    </subcellularLocation>
</comment>
<evidence type="ECO:0007829" key="20">
    <source>
        <dbReference type="PDB" id="8Z82"/>
    </source>
</evidence>
<evidence type="ECO:0000313" key="17">
    <source>
        <dbReference type="EMBL" id="ABM62371.1"/>
    </source>
</evidence>
<dbReference type="EMDB" id="EMD-39836"/>
<dbReference type="Proteomes" id="UP000000647">
    <property type="component" value="Chromosome"/>
</dbReference>
<dbReference type="InterPro" id="IPR023623">
    <property type="entry name" value="Antenna_beta_CS"/>
</dbReference>
<evidence type="ECO:0000259" key="16">
    <source>
        <dbReference type="Pfam" id="PF00556"/>
    </source>
</evidence>
<proteinExistence type="evidence at protein level"/>
<keyword evidence="14" id="KW-0437">Light-harvesting polypeptide</keyword>
<dbReference type="GO" id="GO:0030077">
    <property type="term" value="C:plasma membrane light-harvesting complex"/>
    <property type="evidence" value="ECO:0007669"/>
    <property type="project" value="InterPro"/>
</dbReference>
<dbReference type="PDB" id="8Z82">
    <property type="method" value="EM"/>
    <property type="resolution" value="2.40 A"/>
    <property type="chains" value="0/2/6/E/J/P/T/X=1-74"/>
</dbReference>
<dbReference type="HOGENOM" id="CLU_199082_0_0_6"/>
<dbReference type="Gene3D" id="1.20.5.250">
    <property type="match status" value="1"/>
</dbReference>
<feature type="binding site" evidence="19 20">
    <location>
        <position position="44"/>
    </location>
    <ligand>
        <name>bacteriochlorophyll a</name>
        <dbReference type="ChEBI" id="CHEBI:61720"/>
    </ligand>
</feature>
<evidence type="ECO:0000313" key="18">
    <source>
        <dbReference type="Proteomes" id="UP000000647"/>
    </source>
</evidence>
<feature type="binding site" evidence="19 20">
    <location>
        <position position="35"/>
    </location>
    <ligand>
        <name>bacteriochlorophyll a</name>
        <dbReference type="ChEBI" id="CHEBI:61720"/>
        <note>axial binding residue</note>
    </ligand>
    <ligandPart>
        <name>Mg</name>
        <dbReference type="ChEBI" id="CHEBI:25107"/>
    </ligandPart>
</feature>
<organism evidence="17 18">
    <name type="scientific">Halorhodospira halophila (strain DSM 244 / SL1)</name>
    <name type="common">Ectothiorhodospira halophila (strain DSM 244 / SL1)</name>
    <dbReference type="NCBI Taxonomy" id="349124"/>
    <lineage>
        <taxon>Bacteria</taxon>
        <taxon>Pseudomonadati</taxon>
        <taxon>Pseudomonadota</taxon>
        <taxon>Gammaproteobacteria</taxon>
        <taxon>Chromatiales</taxon>
        <taxon>Ectothiorhodospiraceae</taxon>
        <taxon>Halorhodospira</taxon>
    </lineage>
</organism>
<accession>A1WXF9</accession>
<dbReference type="Pfam" id="PF00556">
    <property type="entry name" value="LHC"/>
    <property type="match status" value="1"/>
</dbReference>
<reference evidence="20 21" key="3">
    <citation type="journal article" date="2025" name="Commun. Biol.">
        <title>A Native LH1-RC-HiPIP Supercomplex from an Extremophilic Phototroph.</title>
        <authorList>
            <person name="Tani K."/>
            <person name="Kanno R."/>
            <person name="Nagashima K.V.P."/>
            <person name="Kawakami M."/>
            <person name="Hiwatashi N."/>
            <person name="Nakata K."/>
            <person name="Nagashima S."/>
            <person name="Inoue K."/>
            <person name="Takaichi S."/>
            <person name="Purba E.R."/>
            <person name="Hall M."/>
            <person name="Yu L.J."/>
            <person name="Madigan M.T."/>
            <person name="Mizoguchi A."/>
            <person name="Humbel B.M."/>
            <person name="Kimura Y."/>
            <person name="Wang-Otomo Z.Y."/>
        </authorList>
    </citation>
    <scope>STRUCTURE BY ELECTRON MICROSCOPY (2.40 ANGSTROMS) IN COMPLEX WITH BACTERIOCHLOROPHYLL A</scope>
</reference>
<dbReference type="PDB" id="8Z81">
    <property type="method" value="EM"/>
    <property type="resolution" value="2.20 A"/>
    <property type="chains" value="0/2/6/D/H/L/P/T/X=1-74"/>
</dbReference>
<keyword evidence="8" id="KW-0479">Metal-binding</keyword>
<keyword evidence="12" id="KW-0157">Chromophore</keyword>
<feature type="binding site" evidence="19 20">
    <location>
        <position position="27"/>
    </location>
    <ligand>
        <name>bacteriochlorophyll a</name>
        <dbReference type="ChEBI" id="CHEBI:61720"/>
    </ligand>
</feature>
<keyword evidence="10" id="KW-0076">Bacteriochlorophyll</keyword>
<reference evidence="17 18" key="2">
    <citation type="journal article" date="2013" name="Stand. Genomic Sci.">
        <title>Complete genome sequence of Halorhodospira halophila SL1.</title>
        <authorList>
            <person name="Challacombe J.F."/>
            <person name="Majid S."/>
            <person name="Deole R."/>
            <person name="Brettin T.S."/>
            <person name="Bruce D."/>
            <person name="Delano S.F."/>
            <person name="Detter J.C."/>
            <person name="Gleasner C.D."/>
            <person name="Han C.S."/>
            <person name="Misra M."/>
            <person name="Reitenga K.G."/>
            <person name="Mikhailova N."/>
            <person name="Woyke T."/>
            <person name="Pitluck S."/>
            <person name="Nolan M."/>
            <person name="Land M.L."/>
            <person name="Saunders E."/>
            <person name="Tapia R."/>
            <person name="Lapidus A."/>
            <person name="Ivanova N."/>
            <person name="Hoff W.D."/>
        </authorList>
    </citation>
    <scope>NUCLEOTIDE SEQUENCE [LARGE SCALE GENOMIC DNA]</scope>
    <source>
        <strain evidence="18">DSM 244 / SL1</strain>
    </source>
</reference>
<evidence type="ECO:0000256" key="7">
    <source>
        <dbReference type="ARBA" id="ARBA00022692"/>
    </source>
</evidence>
<comment type="similarity">
    <text evidence="3">Belongs to the antenna complex beta subunit family.</text>
</comment>
<comment type="function">
    <text evidence="1">Antenna complexes are light-harvesting systems, which transfer the excitation energy to the reaction centers.</text>
</comment>
<keyword evidence="11 15" id="KW-1133">Transmembrane helix</keyword>
<evidence type="ECO:0000256" key="10">
    <source>
        <dbReference type="ARBA" id="ARBA00022956"/>
    </source>
</evidence>
<keyword evidence="5" id="KW-0148">Chlorophyll</keyword>
<evidence type="ECO:0000256" key="11">
    <source>
        <dbReference type="ARBA" id="ARBA00022989"/>
    </source>
</evidence>
<evidence type="ECO:0000256" key="15">
    <source>
        <dbReference type="SAM" id="Phobius"/>
    </source>
</evidence>